<accession>A0A6I2GHY8</accession>
<dbReference type="GO" id="GO:0030127">
    <property type="term" value="C:COPII vesicle coat"/>
    <property type="evidence" value="ECO:0007669"/>
    <property type="project" value="InterPro"/>
</dbReference>
<dbReference type="AlphaFoldDB" id="A0A6I2GHY8"/>
<protein>
    <submittedName>
        <fullName evidence="1">Sec23/Sec24 zinc finger-containing protein</fullName>
    </submittedName>
</protein>
<evidence type="ECO:0000313" key="1">
    <source>
        <dbReference type="EMBL" id="MRI86324.1"/>
    </source>
</evidence>
<dbReference type="EMBL" id="WJQS01000011">
    <property type="protein sequence ID" value="MRI86324.1"/>
    <property type="molecule type" value="Genomic_DNA"/>
</dbReference>
<reference evidence="1 2" key="1">
    <citation type="submission" date="2019-11" db="EMBL/GenBank/DDBJ databases">
        <title>Characterisation of Fundicoccus ignavus gen. nov. sp. nov., a novel genus of the family Aerococcaceae isolated from bulk tank milk.</title>
        <authorList>
            <person name="Siebert A."/>
            <person name="Huptas C."/>
            <person name="Wenning M."/>
            <person name="Scherer S."/>
            <person name="Doll E.V."/>
        </authorList>
    </citation>
    <scope>NUCLEOTIDE SEQUENCE [LARGE SCALE GENOMIC DNA]</scope>
    <source>
        <strain evidence="1 2">WS4759</strain>
    </source>
</reference>
<dbReference type="GO" id="GO:0008270">
    <property type="term" value="F:zinc ion binding"/>
    <property type="evidence" value="ECO:0007669"/>
    <property type="project" value="InterPro"/>
</dbReference>
<dbReference type="RefSeq" id="WP_153864005.1">
    <property type="nucleotide sequence ID" value="NZ_WJQS01000011.1"/>
</dbReference>
<proteinExistence type="predicted"/>
<dbReference type="InterPro" id="IPR036174">
    <property type="entry name" value="Znf_Sec23_Sec24_sf"/>
</dbReference>
<name>A0A6I2GHY8_9LACT</name>
<sequence length="64" mass="7680">MGDRFAGITWWCDRCGSQLNEQRGFDDYKYIWKCTECGYKNSISSDNIYESHEDYHSRQDKNNN</sequence>
<comment type="caution">
    <text evidence="1">The sequence shown here is derived from an EMBL/GenBank/DDBJ whole genome shotgun (WGS) entry which is preliminary data.</text>
</comment>
<dbReference type="Proteomes" id="UP000430975">
    <property type="component" value="Unassembled WGS sequence"/>
</dbReference>
<dbReference type="GO" id="GO:0006888">
    <property type="term" value="P:endoplasmic reticulum to Golgi vesicle-mediated transport"/>
    <property type="evidence" value="ECO:0007669"/>
    <property type="project" value="InterPro"/>
</dbReference>
<organism evidence="1 2">
    <name type="scientific">Fundicoccus ignavus</name>
    <dbReference type="NCBI Taxonomy" id="2664442"/>
    <lineage>
        <taxon>Bacteria</taxon>
        <taxon>Bacillati</taxon>
        <taxon>Bacillota</taxon>
        <taxon>Bacilli</taxon>
        <taxon>Lactobacillales</taxon>
        <taxon>Aerococcaceae</taxon>
        <taxon>Fundicoccus</taxon>
    </lineage>
</organism>
<evidence type="ECO:0000313" key="2">
    <source>
        <dbReference type="Proteomes" id="UP000430975"/>
    </source>
</evidence>
<dbReference type="SUPFAM" id="SSF82919">
    <property type="entry name" value="Zn-finger domain of Sec23/24"/>
    <property type="match status" value="1"/>
</dbReference>
<keyword evidence="2" id="KW-1185">Reference proteome</keyword>
<dbReference type="GO" id="GO:0006886">
    <property type="term" value="P:intracellular protein transport"/>
    <property type="evidence" value="ECO:0007669"/>
    <property type="project" value="InterPro"/>
</dbReference>
<gene>
    <name evidence="1" type="ORF">GIY09_10755</name>
</gene>